<protein>
    <submittedName>
        <fullName evidence="3">Uncharacterized protein</fullName>
    </submittedName>
</protein>
<feature type="compositionally biased region" description="Low complexity" evidence="2">
    <location>
        <begin position="644"/>
        <end position="655"/>
    </location>
</feature>
<proteinExistence type="predicted"/>
<evidence type="ECO:0000313" key="3">
    <source>
        <dbReference type="EMBL" id="THH15626.1"/>
    </source>
</evidence>
<name>A0A4S4LT70_9APHY</name>
<evidence type="ECO:0000256" key="1">
    <source>
        <dbReference type="SAM" id="Coils"/>
    </source>
</evidence>
<dbReference type="Proteomes" id="UP000308730">
    <property type="component" value="Unassembled WGS sequence"/>
</dbReference>
<feature type="coiled-coil region" evidence="1">
    <location>
        <begin position="389"/>
        <end position="416"/>
    </location>
</feature>
<sequence length="677" mass="74746">MSSVFQATYYRFFLQPDFNNLLEDSSVGPLSCGSFRQDAHVAQVTDKSVSLNDSAPDMRTLLKGCLHDEGIRSIFRLAVLREQSAAKAEVQASAIASLRARLAALEKTSRSLGYTPTTNSDQTRLGIDTVFQDLMRERTLNANLSASLDALRNEKEDLRLAKRALQDDHERMQADAATTKEVLDNARVALMTCQESVDKLEAKKAHLEEVIAQTKTVAADAYASRDCALDATDDNATASPPDLDAANGAVCLDSAVALRQSPTSLDAMDLHLAADSEPTHDDIAMQLMDVTTELLDERRARDLAASDISRLEDGCAAHLACLRSTEAELSVTKNSLRALERKLEEQTAVALYVQSLYEDEQARAQNLSLNLEKNVKDLGALHQTHFALQVEYKKTIEVLEDEKAELELSLFATELAHDIVIKNEAELTTSLKEKATALVAAEARADIEIKAKETALSDSQAAHCRVLSLQAAIEHHTLRANEIDTETRRLQAAILERDNDAKAALNEADERCHTLSKQLEGEAHHDTRNHAAREDESIEVERQQKTDLDVCVQEAEGELTKENDSLVQSRRTLENALLAKVKRCDELEAEVARLEDRVQILQEDGNKQAVSAPRKSVHDKENALYGSMYDVDGASAMDTKHVRPPTTSPESSPDSRNIATRLFNPQSIRKFFVSPSL</sequence>
<dbReference type="EMBL" id="SGPM01000805">
    <property type="protein sequence ID" value="THH15626.1"/>
    <property type="molecule type" value="Genomic_DNA"/>
</dbReference>
<keyword evidence="1" id="KW-0175">Coiled coil</keyword>
<organism evidence="3 4">
    <name type="scientific">Antrodiella citrinella</name>
    <dbReference type="NCBI Taxonomy" id="2447956"/>
    <lineage>
        <taxon>Eukaryota</taxon>
        <taxon>Fungi</taxon>
        <taxon>Dikarya</taxon>
        <taxon>Basidiomycota</taxon>
        <taxon>Agaricomycotina</taxon>
        <taxon>Agaricomycetes</taxon>
        <taxon>Polyporales</taxon>
        <taxon>Steccherinaceae</taxon>
        <taxon>Antrodiella</taxon>
    </lineage>
</organism>
<comment type="caution">
    <text evidence="3">The sequence shown here is derived from an EMBL/GenBank/DDBJ whole genome shotgun (WGS) entry which is preliminary data.</text>
</comment>
<feature type="coiled-coil region" evidence="1">
    <location>
        <begin position="134"/>
        <end position="217"/>
    </location>
</feature>
<feature type="coiled-coil region" evidence="1">
    <location>
        <begin position="570"/>
        <end position="604"/>
    </location>
</feature>
<dbReference type="AlphaFoldDB" id="A0A4S4LT70"/>
<dbReference type="OrthoDB" id="10591734at2759"/>
<keyword evidence="4" id="KW-1185">Reference proteome</keyword>
<evidence type="ECO:0000256" key="2">
    <source>
        <dbReference type="SAM" id="MobiDB-lite"/>
    </source>
</evidence>
<gene>
    <name evidence="3" type="ORF">EUX98_g9436</name>
</gene>
<feature type="region of interest" description="Disordered" evidence="2">
    <location>
        <begin position="635"/>
        <end position="657"/>
    </location>
</feature>
<accession>A0A4S4LT70</accession>
<feature type="coiled-coil region" evidence="1">
    <location>
        <begin position="322"/>
        <end position="349"/>
    </location>
</feature>
<evidence type="ECO:0000313" key="4">
    <source>
        <dbReference type="Proteomes" id="UP000308730"/>
    </source>
</evidence>
<feature type="region of interest" description="Disordered" evidence="2">
    <location>
        <begin position="519"/>
        <end position="544"/>
    </location>
</feature>
<reference evidence="3 4" key="1">
    <citation type="submission" date="2019-02" db="EMBL/GenBank/DDBJ databases">
        <title>Genome sequencing of the rare red list fungi Antrodiella citrinella (Flaviporus citrinellus).</title>
        <authorList>
            <person name="Buettner E."/>
            <person name="Kellner H."/>
        </authorList>
    </citation>
    <scope>NUCLEOTIDE SEQUENCE [LARGE SCALE GENOMIC DNA]</scope>
    <source>
        <strain evidence="3 4">DSM 108506</strain>
    </source>
</reference>